<dbReference type="Pfam" id="PF07726">
    <property type="entry name" value="AAA_3"/>
    <property type="match status" value="1"/>
</dbReference>
<keyword evidence="3" id="KW-1185">Reference proteome</keyword>
<protein>
    <submittedName>
        <fullName evidence="2">ATPase</fullName>
    </submittedName>
</protein>
<accession>A0AA37BS95</accession>
<dbReference type="InterPro" id="IPR027417">
    <property type="entry name" value="P-loop_NTPase"/>
</dbReference>
<dbReference type="InterPro" id="IPR011703">
    <property type="entry name" value="ATPase_AAA-3"/>
</dbReference>
<dbReference type="PANTHER" id="PTHR42759:SF1">
    <property type="entry name" value="MAGNESIUM-CHELATASE SUBUNIT CHLD"/>
    <property type="match status" value="1"/>
</dbReference>
<reference evidence="2" key="1">
    <citation type="journal article" date="2014" name="Int. J. Syst. Evol. Microbiol.">
        <title>Complete genome sequence of Corynebacterium casei LMG S-19264T (=DSM 44701T), isolated from a smear-ripened cheese.</title>
        <authorList>
            <consortium name="US DOE Joint Genome Institute (JGI-PGF)"/>
            <person name="Walter F."/>
            <person name="Albersmeier A."/>
            <person name="Kalinowski J."/>
            <person name="Ruckert C."/>
        </authorList>
    </citation>
    <scope>NUCLEOTIDE SEQUENCE</scope>
    <source>
        <strain evidence="2">JCM 13583</strain>
    </source>
</reference>
<dbReference type="RefSeq" id="WP_188681636.1">
    <property type="nucleotide sequence ID" value="NZ_BMNY01000003.1"/>
</dbReference>
<dbReference type="CDD" id="cd00009">
    <property type="entry name" value="AAA"/>
    <property type="match status" value="1"/>
</dbReference>
<dbReference type="Pfam" id="PF17863">
    <property type="entry name" value="AAA_lid_2"/>
    <property type="match status" value="1"/>
</dbReference>
<dbReference type="InterPro" id="IPR050764">
    <property type="entry name" value="CbbQ/NirQ/NorQ/GpvN"/>
</dbReference>
<reference evidence="2" key="2">
    <citation type="submission" date="2022-09" db="EMBL/GenBank/DDBJ databases">
        <authorList>
            <person name="Sun Q."/>
            <person name="Ohkuma M."/>
        </authorList>
    </citation>
    <scope>NUCLEOTIDE SEQUENCE</scope>
    <source>
        <strain evidence="2">JCM 13583</strain>
    </source>
</reference>
<sequence length="324" mass="36493">MNVSVESEEIRPERLRDTVHETIEGISKKVIGSRRVARFMFIALLSGNHILLEGVPGLAKTMLASEFARRLCMDFKRIQFTPDMLPSDITGSLVFNLEARQMEFRKGPVFANVLLADEINRTPPKVQSALLEAMEEKHVSVGGQIHPVPEPFFVIATQNPIEQEGTFPLAEALLDRFLFRYILTYPSREEEVQILRSLTLQEEDEAGLDAQKILAIRSMVKGVYASEEIMNYIVDIIRATRSHEMVFVGASPRTTAKYLMAAKANAMLSGREYVIPEDVRFMAKEMLNHRIVLKPEVLVDSDSDPYAPVMRTIESIISGVESPV</sequence>
<dbReference type="PIRSF" id="PIRSF002849">
    <property type="entry name" value="AAA_ATPase_chaperone_MoxR_prd"/>
    <property type="match status" value="1"/>
</dbReference>
<dbReference type="EMBL" id="BMNY01000003">
    <property type="protein sequence ID" value="GGM77834.1"/>
    <property type="molecule type" value="Genomic_DNA"/>
</dbReference>
<dbReference type="PANTHER" id="PTHR42759">
    <property type="entry name" value="MOXR FAMILY PROTEIN"/>
    <property type="match status" value="1"/>
</dbReference>
<dbReference type="SUPFAM" id="SSF52540">
    <property type="entry name" value="P-loop containing nucleoside triphosphate hydrolases"/>
    <property type="match status" value="1"/>
</dbReference>
<name>A0AA37BS95_9ARCH</name>
<evidence type="ECO:0000313" key="2">
    <source>
        <dbReference type="EMBL" id="GGM77834.1"/>
    </source>
</evidence>
<dbReference type="SMART" id="SM00382">
    <property type="entry name" value="AAA"/>
    <property type="match status" value="1"/>
</dbReference>
<dbReference type="AlphaFoldDB" id="A0AA37BS95"/>
<dbReference type="Proteomes" id="UP000632195">
    <property type="component" value="Unassembled WGS sequence"/>
</dbReference>
<feature type="domain" description="AAA+ ATPase" evidence="1">
    <location>
        <begin position="46"/>
        <end position="187"/>
    </location>
</feature>
<dbReference type="InterPro" id="IPR041628">
    <property type="entry name" value="ChlI/MoxR_AAA_lid"/>
</dbReference>
<dbReference type="InterPro" id="IPR003593">
    <property type="entry name" value="AAA+_ATPase"/>
</dbReference>
<dbReference type="Gene3D" id="1.10.8.80">
    <property type="entry name" value="Magnesium chelatase subunit I, C-Terminal domain"/>
    <property type="match status" value="1"/>
</dbReference>
<comment type="caution">
    <text evidence="2">The sequence shown here is derived from an EMBL/GenBank/DDBJ whole genome shotgun (WGS) entry which is preliminary data.</text>
</comment>
<dbReference type="Gene3D" id="3.40.50.300">
    <property type="entry name" value="P-loop containing nucleotide triphosphate hydrolases"/>
    <property type="match status" value="1"/>
</dbReference>
<dbReference type="GO" id="GO:0016887">
    <property type="term" value="F:ATP hydrolysis activity"/>
    <property type="evidence" value="ECO:0007669"/>
    <property type="project" value="InterPro"/>
</dbReference>
<proteinExistence type="predicted"/>
<evidence type="ECO:0000259" key="1">
    <source>
        <dbReference type="SMART" id="SM00382"/>
    </source>
</evidence>
<dbReference type="GO" id="GO:0005524">
    <property type="term" value="F:ATP binding"/>
    <property type="evidence" value="ECO:0007669"/>
    <property type="project" value="InterPro"/>
</dbReference>
<evidence type="ECO:0000313" key="3">
    <source>
        <dbReference type="Proteomes" id="UP000632195"/>
    </source>
</evidence>
<organism evidence="2 3">
    <name type="scientific">Thermogymnomonas acidicola</name>
    <dbReference type="NCBI Taxonomy" id="399579"/>
    <lineage>
        <taxon>Archaea</taxon>
        <taxon>Methanobacteriati</taxon>
        <taxon>Thermoplasmatota</taxon>
        <taxon>Thermoplasmata</taxon>
        <taxon>Thermoplasmatales</taxon>
        <taxon>Thermogymnomonas</taxon>
    </lineage>
</organism>
<gene>
    <name evidence="2" type="ORF">GCM10007108_15010</name>
</gene>